<dbReference type="GO" id="GO:0006302">
    <property type="term" value="P:double-strand break repair"/>
    <property type="evidence" value="ECO:0007669"/>
    <property type="project" value="InterPro"/>
</dbReference>
<protein>
    <submittedName>
        <fullName evidence="3">SMC family ATPase</fullName>
    </submittedName>
</protein>
<dbReference type="InterPro" id="IPR038729">
    <property type="entry name" value="Rad50/SbcC_AAA"/>
</dbReference>
<proteinExistence type="predicted"/>
<dbReference type="Proteomes" id="UP001268610">
    <property type="component" value="Unassembled WGS sequence"/>
</dbReference>
<dbReference type="Pfam" id="PF13476">
    <property type="entry name" value="AAA_23"/>
    <property type="match status" value="1"/>
</dbReference>
<accession>A0AAJ2LJW4</accession>
<comment type="caution">
    <text evidence="3">The sequence shown here is derived from an EMBL/GenBank/DDBJ whole genome shotgun (WGS) entry which is preliminary data.</text>
</comment>
<reference evidence="3" key="1">
    <citation type="submission" date="2023-04" db="EMBL/GenBank/DDBJ databases">
        <title>Genomic characterization of faba bean (Vicia faba) microsymbionts in Mexican soils.</title>
        <authorList>
            <person name="Rivera Orduna F.N."/>
            <person name="Guevara-Luna J."/>
            <person name="Yan J."/>
            <person name="Arroyo-Herrera I."/>
            <person name="Li Y."/>
            <person name="Vasquez-Murrieta M.S."/>
            <person name="Wang E.T."/>
        </authorList>
    </citation>
    <scope>NUCLEOTIDE SEQUENCE</scope>
    <source>
        <strain evidence="3">CH26</strain>
    </source>
</reference>
<dbReference type="Gene3D" id="3.40.50.300">
    <property type="entry name" value="P-loop containing nucleotide triphosphate hydrolases"/>
    <property type="match status" value="2"/>
</dbReference>
<evidence type="ECO:0000313" key="4">
    <source>
        <dbReference type="Proteomes" id="UP001268610"/>
    </source>
</evidence>
<dbReference type="GO" id="GO:0016887">
    <property type="term" value="F:ATP hydrolysis activity"/>
    <property type="evidence" value="ECO:0007669"/>
    <property type="project" value="InterPro"/>
</dbReference>
<feature type="coiled-coil region" evidence="1">
    <location>
        <begin position="693"/>
        <end position="727"/>
    </location>
</feature>
<dbReference type="SUPFAM" id="SSF52540">
    <property type="entry name" value="P-loop containing nucleoside triphosphate hydrolases"/>
    <property type="match status" value="1"/>
</dbReference>
<dbReference type="RefSeq" id="WP_310856716.1">
    <property type="nucleotide sequence ID" value="NZ_JAVLSD010000001.1"/>
</dbReference>
<feature type="coiled-coil region" evidence="1">
    <location>
        <begin position="430"/>
        <end position="477"/>
    </location>
</feature>
<evidence type="ECO:0000256" key="1">
    <source>
        <dbReference type="SAM" id="Coils"/>
    </source>
</evidence>
<gene>
    <name evidence="3" type="ORF">RJJ65_18985</name>
</gene>
<feature type="coiled-coil region" evidence="1">
    <location>
        <begin position="273"/>
        <end position="310"/>
    </location>
</feature>
<dbReference type="PANTHER" id="PTHR32114">
    <property type="entry name" value="ABC TRANSPORTER ABCH.3"/>
    <property type="match status" value="1"/>
</dbReference>
<dbReference type="PANTHER" id="PTHR32114:SF2">
    <property type="entry name" value="ABC TRANSPORTER ABCH.3"/>
    <property type="match status" value="1"/>
</dbReference>
<dbReference type="InterPro" id="IPR027417">
    <property type="entry name" value="P-loop_NTPase"/>
</dbReference>
<name>A0AAJ2LJW4_9HYPH</name>
<organism evidence="3 4">
    <name type="scientific">Rhizobium hidalgonense</name>
    <dbReference type="NCBI Taxonomy" id="1538159"/>
    <lineage>
        <taxon>Bacteria</taxon>
        <taxon>Pseudomonadati</taxon>
        <taxon>Pseudomonadota</taxon>
        <taxon>Alphaproteobacteria</taxon>
        <taxon>Hyphomicrobiales</taxon>
        <taxon>Rhizobiaceae</taxon>
        <taxon>Rhizobium/Agrobacterium group</taxon>
        <taxon>Rhizobium</taxon>
    </lineage>
</organism>
<dbReference type="AlphaFoldDB" id="A0AAJ2LJW4"/>
<keyword evidence="1" id="KW-0175">Coiled coil</keyword>
<sequence length="1023" mass="111964">MKPVRLTMQAFGPYAGREVVDFRNAMEAGLFGIYGQTGSGKSTIFSAMTFALFGQAAKVEQDAPTLRCDSADEDLPTEVEFVFDIADKRYVVRRRPEQRRPKQRGTGETRDAHEAWLFNATGLALDAITPDNPGKVIEEKKVALVGKAIEELLGYGAHQFRQIVLLPQGRFEAFLAADTKARLAILRDLFDVSLYRSLAASLKADAETSERKFREERAILAGRLQLEGFESLDALKYGIATADGDLRALQRIEDEQRARLKQNQTALEGARVVEALFQAAERAKSDLETLANKSQEIETIELRYRAAEKTASLLAFEELVTQAEQDLQIAVGAHTTAEERSVAAAQEAEAASISHQDEEASAHEIGALAREVEILARHQISLEKSREAAVAAEMADIKLTLARRTLQTGTDHLAALSKKRRDGSEGLKTARLLEAQRSILERRLATLEVSLRLAENVEKAEQDVAISLRQIEGLTDKHRGLASASSEARLDFDHAERRLSDVQALYLAQKLQPGEPCPVCGATHHPDPSIGSVEHAGLDIAFRGAREELDRLQNAERDAYTELASARCILTERESRLAALERAEPPAELREDILTVKASLETLGPVIDIQRVESNLEWLDQELATEEAAHDKHRLAAQQAETDAASVGTLLAAMLAEIPAELRNREVLDATLRTKQQVLAQRENTHRAAGEALIKASEQALAARKDLEAAEEVLKDRQQRLTKARADFASRLAQANLTEDAYQTFKSAIVSIEQDRAAVETYRREVHAANDAARRAEDTIAGRERPNLSPLEDGVREVEGALQSAQGLRADAAARLGQLNKLLVELAETIERLDRAEAESGPLRELAALVDAKNPLNLDLETFAIGAMFDRVLTAANQRFGPMSNGRYRLERAAEGGGRGRRGLGIQVHDIHTGKPRPTTTLSGGEGFIAALALALGLADVVESANGKVRLDTIFIDEGFGSLDTENGTGTLDQVLQALNSLVNENRSVGLISHVPLVQEVIPNGFYVRKELSGSHIEHRGTA</sequence>
<evidence type="ECO:0000313" key="3">
    <source>
        <dbReference type="EMBL" id="MDR9774705.1"/>
    </source>
</evidence>
<dbReference type="EMBL" id="JAVLSF010000010">
    <property type="protein sequence ID" value="MDR9774705.1"/>
    <property type="molecule type" value="Genomic_DNA"/>
</dbReference>
<feature type="domain" description="Rad50/SbcC-type AAA" evidence="2">
    <location>
        <begin position="5"/>
        <end position="300"/>
    </location>
</feature>
<evidence type="ECO:0000259" key="2">
    <source>
        <dbReference type="Pfam" id="PF13476"/>
    </source>
</evidence>
<dbReference type="Pfam" id="PF13558">
    <property type="entry name" value="SbcC_Walker_B"/>
    <property type="match status" value="1"/>
</dbReference>